<reference evidence="5 6" key="1">
    <citation type="submission" date="2021-03" db="EMBL/GenBank/DDBJ databases">
        <title>Genomic Encyclopedia of Type Strains, Phase IV (KMG-IV): sequencing the most valuable type-strain genomes for metagenomic binning, comparative biology and taxonomic classification.</title>
        <authorList>
            <person name="Goeker M."/>
        </authorList>
    </citation>
    <scope>NUCLEOTIDE SEQUENCE [LARGE SCALE GENOMIC DNA]</scope>
    <source>
        <strain evidence="5 6">DSM 14349</strain>
    </source>
</reference>
<evidence type="ECO:0000256" key="1">
    <source>
        <dbReference type="ARBA" id="ARBA00009677"/>
    </source>
</evidence>
<evidence type="ECO:0000259" key="4">
    <source>
        <dbReference type="Pfam" id="PF22692"/>
    </source>
</evidence>
<dbReference type="InterPro" id="IPR037925">
    <property type="entry name" value="FlgE/F/G-like"/>
</dbReference>
<gene>
    <name evidence="5" type="ORF">J2Z32_003630</name>
</gene>
<comment type="similarity">
    <text evidence="1">Belongs to the flagella basal body rod proteins family.</text>
</comment>
<name>A0ABS4FWL0_9BACL</name>
<proteinExistence type="inferred from homology"/>
<protein>
    <submittedName>
        <fullName evidence="5">Flagellar basal-body rod protein FlgG</fullName>
    </submittedName>
</protein>
<dbReference type="PANTHER" id="PTHR30435">
    <property type="entry name" value="FLAGELLAR PROTEIN"/>
    <property type="match status" value="1"/>
</dbReference>
<dbReference type="Pfam" id="PF22692">
    <property type="entry name" value="LlgE_F_G_D1"/>
    <property type="match status" value="1"/>
</dbReference>
<comment type="caution">
    <text evidence="5">The sequence shown here is derived from an EMBL/GenBank/DDBJ whole genome shotgun (WGS) entry which is preliminary data.</text>
</comment>
<feature type="domain" description="Flagellar basal body rod protein N-terminal" evidence="2">
    <location>
        <begin position="5"/>
        <end position="35"/>
    </location>
</feature>
<evidence type="ECO:0000259" key="2">
    <source>
        <dbReference type="Pfam" id="PF00460"/>
    </source>
</evidence>
<keyword evidence="5" id="KW-0282">Flagellum</keyword>
<keyword evidence="5" id="KW-0969">Cilium</keyword>
<dbReference type="InterPro" id="IPR053967">
    <property type="entry name" value="LlgE_F_G-like_D1"/>
</dbReference>
<sequence>MLRGLYTATAGMIAEQRRHDTVTQNIANMNTPGYKQVNSISRTFPEMLVALQSNGQKPTSRNIGRLATGVFAEESMPSYAQGEIRDTGRNSDLSLKSNIEVNDPATGQAIPFDSSGKYVNENGEVMYRPEAFFSVMDNNNNVKYTRDGSFQINANGELITAQGYRLLDQAGEPITFPEGMSVENLTINAAGVMTDGENELGQLGIKIVNRPQELVSEGSNTYRVEDEEVADIRDLEENDAVEMRQGALEGSTVDPTQSMVDLMAAQKAYESNQKVIQFYDKSLDKAVNEIGRV</sequence>
<evidence type="ECO:0000259" key="3">
    <source>
        <dbReference type="Pfam" id="PF06429"/>
    </source>
</evidence>
<dbReference type="Pfam" id="PF00460">
    <property type="entry name" value="Flg_bb_rod"/>
    <property type="match status" value="1"/>
</dbReference>
<feature type="domain" description="Flagellar hook protein FlgE/F/G-like D1" evidence="4">
    <location>
        <begin position="131"/>
        <end position="193"/>
    </location>
</feature>
<dbReference type="InterPro" id="IPR010930">
    <property type="entry name" value="Flg_bb/hook_C_dom"/>
</dbReference>
<keyword evidence="6" id="KW-1185">Reference proteome</keyword>
<accession>A0ABS4FWL0</accession>
<organism evidence="5 6">
    <name type="scientific">Paenibacillus turicensis</name>
    <dbReference type="NCBI Taxonomy" id="160487"/>
    <lineage>
        <taxon>Bacteria</taxon>
        <taxon>Bacillati</taxon>
        <taxon>Bacillota</taxon>
        <taxon>Bacilli</taxon>
        <taxon>Bacillales</taxon>
        <taxon>Paenibacillaceae</taxon>
        <taxon>Paenibacillus</taxon>
    </lineage>
</organism>
<dbReference type="PANTHER" id="PTHR30435:SF19">
    <property type="entry name" value="FLAGELLAR BASAL-BODY ROD PROTEIN FLGG"/>
    <property type="match status" value="1"/>
</dbReference>
<dbReference type="Proteomes" id="UP001519272">
    <property type="component" value="Unassembled WGS sequence"/>
</dbReference>
<evidence type="ECO:0000313" key="5">
    <source>
        <dbReference type="EMBL" id="MBP1906965.1"/>
    </source>
</evidence>
<feature type="domain" description="Flagellar basal-body/hook protein C-terminal" evidence="3">
    <location>
        <begin position="244"/>
        <end position="288"/>
    </location>
</feature>
<dbReference type="EMBL" id="JAGGKG010000020">
    <property type="protein sequence ID" value="MBP1906965.1"/>
    <property type="molecule type" value="Genomic_DNA"/>
</dbReference>
<dbReference type="RefSeq" id="WP_210090552.1">
    <property type="nucleotide sequence ID" value="NZ_JAGGKG010000020.1"/>
</dbReference>
<dbReference type="Pfam" id="PF06429">
    <property type="entry name" value="Flg_bbr_C"/>
    <property type="match status" value="1"/>
</dbReference>
<keyword evidence="5" id="KW-0966">Cell projection</keyword>
<dbReference type="InterPro" id="IPR001444">
    <property type="entry name" value="Flag_bb_rod_N"/>
</dbReference>
<dbReference type="SUPFAM" id="SSF117143">
    <property type="entry name" value="Flagellar hook protein flgE"/>
    <property type="match status" value="1"/>
</dbReference>
<evidence type="ECO:0000313" key="6">
    <source>
        <dbReference type="Proteomes" id="UP001519272"/>
    </source>
</evidence>